<organism evidence="2 3">
    <name type="scientific">Limulus polyphemus</name>
    <name type="common">Atlantic horseshoe crab</name>
    <dbReference type="NCBI Taxonomy" id="6850"/>
    <lineage>
        <taxon>Eukaryota</taxon>
        <taxon>Metazoa</taxon>
        <taxon>Ecdysozoa</taxon>
        <taxon>Arthropoda</taxon>
        <taxon>Chelicerata</taxon>
        <taxon>Merostomata</taxon>
        <taxon>Xiphosura</taxon>
        <taxon>Limulidae</taxon>
        <taxon>Limulus</taxon>
    </lineage>
</organism>
<keyword evidence="1" id="KW-0732">Signal</keyword>
<name>A0ABM1TGQ2_LIMPO</name>
<evidence type="ECO:0000313" key="2">
    <source>
        <dbReference type="Proteomes" id="UP000694941"/>
    </source>
</evidence>
<protein>
    <submittedName>
        <fullName evidence="3">Uncharacterized protein LOC111088644</fullName>
    </submittedName>
</protein>
<feature type="signal peptide" evidence="1">
    <location>
        <begin position="1"/>
        <end position="20"/>
    </location>
</feature>
<evidence type="ECO:0000256" key="1">
    <source>
        <dbReference type="SAM" id="SignalP"/>
    </source>
</evidence>
<dbReference type="RefSeq" id="XP_022255058.1">
    <property type="nucleotide sequence ID" value="XM_022399350.1"/>
</dbReference>
<dbReference type="Proteomes" id="UP000694941">
    <property type="component" value="Unplaced"/>
</dbReference>
<gene>
    <name evidence="3" type="primary">LOC111088644</name>
</gene>
<keyword evidence="2" id="KW-1185">Reference proteome</keyword>
<accession>A0ABM1TGQ2</accession>
<evidence type="ECO:0000313" key="3">
    <source>
        <dbReference type="RefSeq" id="XP_022255058.1"/>
    </source>
</evidence>
<reference evidence="3" key="1">
    <citation type="submission" date="2025-08" db="UniProtKB">
        <authorList>
            <consortium name="RefSeq"/>
        </authorList>
    </citation>
    <scope>IDENTIFICATION</scope>
    <source>
        <tissue evidence="3">Muscle</tissue>
    </source>
</reference>
<sequence>MKKALVVCFIVSLTIVCIRSDDENDDGSIQGRYGNGGGIYNGGVGFNGGVGNRPNYGVNHGGHGQRCTYICSLRRCYAGQCYFTCRPGYYCHINRPIDIFGRKKGETIEITKPESEKVDNFEYVPEDTSTNDDEAVVFQDD</sequence>
<dbReference type="GeneID" id="111088644"/>
<proteinExistence type="predicted"/>
<feature type="chain" id="PRO_5046689265" evidence="1">
    <location>
        <begin position="21"/>
        <end position="141"/>
    </location>
</feature>